<dbReference type="GO" id="GO:0006310">
    <property type="term" value="P:DNA recombination"/>
    <property type="evidence" value="ECO:0007669"/>
    <property type="project" value="UniProtKB-KW"/>
</dbReference>
<dbReference type="InterPro" id="IPR013762">
    <property type="entry name" value="Integrase-like_cat_sf"/>
</dbReference>
<dbReference type="Pfam" id="PF14659">
    <property type="entry name" value="Phage_int_SAM_3"/>
    <property type="match status" value="1"/>
</dbReference>
<evidence type="ECO:0000256" key="6">
    <source>
        <dbReference type="ARBA" id="ARBA00023296"/>
    </source>
</evidence>
<evidence type="ECO:0000256" key="2">
    <source>
        <dbReference type="ARBA" id="ARBA00022908"/>
    </source>
</evidence>
<comment type="caution">
    <text evidence="8">The sequence shown here is derived from an EMBL/GenBank/DDBJ whole genome shotgun (WGS) entry which is preliminary data.</text>
</comment>
<dbReference type="InterPro" id="IPR002104">
    <property type="entry name" value="Integrase_catalytic"/>
</dbReference>
<proteinExistence type="inferred from homology"/>
<accession>K1SV29</accession>
<reference evidence="8" key="1">
    <citation type="journal article" date="2013" name="Environ. Microbiol.">
        <title>Microbiota from the distal guts of lean and obese adolescents exhibit partial functional redundancy besides clear differences in community structure.</title>
        <authorList>
            <person name="Ferrer M."/>
            <person name="Ruiz A."/>
            <person name="Lanza F."/>
            <person name="Haange S.B."/>
            <person name="Oberbach A."/>
            <person name="Till H."/>
            <person name="Bargiela R."/>
            <person name="Campoy C."/>
            <person name="Segura M.T."/>
            <person name="Richter M."/>
            <person name="von Bergen M."/>
            <person name="Seifert J."/>
            <person name="Suarez A."/>
        </authorList>
    </citation>
    <scope>NUCLEOTIDE SEQUENCE</scope>
</reference>
<keyword evidence="5" id="KW-1179">Viral genome integration</keyword>
<feature type="non-terminal residue" evidence="8">
    <location>
        <position position="1"/>
    </location>
</feature>
<keyword evidence="6" id="KW-1160">Virus entry into host cell</keyword>
<evidence type="ECO:0000256" key="1">
    <source>
        <dbReference type="ARBA" id="ARBA00008857"/>
    </source>
</evidence>
<evidence type="ECO:0000256" key="3">
    <source>
        <dbReference type="ARBA" id="ARBA00023125"/>
    </source>
</evidence>
<dbReference type="InterPro" id="IPR010998">
    <property type="entry name" value="Integrase_recombinase_N"/>
</dbReference>
<feature type="domain" description="Tyr recombinase" evidence="7">
    <location>
        <begin position="73"/>
        <end position="167"/>
    </location>
</feature>
<dbReference type="Pfam" id="PF00589">
    <property type="entry name" value="Phage_integrase"/>
    <property type="match status" value="1"/>
</dbReference>
<dbReference type="GO" id="GO:0015074">
    <property type="term" value="P:DNA integration"/>
    <property type="evidence" value="ECO:0007669"/>
    <property type="project" value="UniProtKB-KW"/>
</dbReference>
<comment type="similarity">
    <text evidence="1">Belongs to the 'phage' integrase family.</text>
</comment>
<keyword evidence="4" id="KW-0233">DNA recombination</keyword>
<evidence type="ECO:0000313" key="8">
    <source>
        <dbReference type="EMBL" id="EKC61503.1"/>
    </source>
</evidence>
<evidence type="ECO:0000256" key="5">
    <source>
        <dbReference type="ARBA" id="ARBA00023195"/>
    </source>
</evidence>
<dbReference type="PROSITE" id="PS51898">
    <property type="entry name" value="TYR_RECOMBINASE"/>
    <property type="match status" value="1"/>
</dbReference>
<organism evidence="8">
    <name type="scientific">human gut metagenome</name>
    <dbReference type="NCBI Taxonomy" id="408170"/>
    <lineage>
        <taxon>unclassified sequences</taxon>
        <taxon>metagenomes</taxon>
        <taxon>organismal metagenomes</taxon>
    </lineage>
</organism>
<dbReference type="Gene3D" id="1.10.150.130">
    <property type="match status" value="1"/>
</dbReference>
<evidence type="ECO:0000259" key="7">
    <source>
        <dbReference type="PROSITE" id="PS51898"/>
    </source>
</evidence>
<sequence>VYNHIIEHLGSIKLCNLTEDDCQRFINEYAGWSKTFASKVRMVLRRILTKAEKQELIKTNVAKDIVLPTVYENKHRPITDEERRMILETIPKHYAGTMVLTMLCCGLRPIEIRRMKWDWIDFENAILTVGKSKTKAGRGRKIPIPPVLLDALKEHKAKGNSTTNMYS</sequence>
<dbReference type="GO" id="GO:0046718">
    <property type="term" value="P:symbiont entry into host cell"/>
    <property type="evidence" value="ECO:0007669"/>
    <property type="project" value="UniProtKB-KW"/>
</dbReference>
<dbReference type="GO" id="GO:0044826">
    <property type="term" value="P:viral genome integration into host DNA"/>
    <property type="evidence" value="ECO:0007669"/>
    <property type="project" value="UniProtKB-KW"/>
</dbReference>
<name>K1SV29_9ZZZZ</name>
<dbReference type="EMBL" id="AJWZ01005827">
    <property type="protein sequence ID" value="EKC61503.1"/>
    <property type="molecule type" value="Genomic_DNA"/>
</dbReference>
<dbReference type="GO" id="GO:0075713">
    <property type="term" value="P:establishment of integrated proviral latency"/>
    <property type="evidence" value="ECO:0007669"/>
    <property type="project" value="UniProtKB-KW"/>
</dbReference>
<dbReference type="InterPro" id="IPR011010">
    <property type="entry name" value="DNA_brk_join_enz"/>
</dbReference>
<protein>
    <submittedName>
        <fullName evidence="8">Integrase family protein</fullName>
    </submittedName>
</protein>
<keyword evidence="3" id="KW-0238">DNA-binding</keyword>
<dbReference type="InterPro" id="IPR004107">
    <property type="entry name" value="Integrase_SAM-like_N"/>
</dbReference>
<dbReference type="GO" id="GO:0003677">
    <property type="term" value="F:DNA binding"/>
    <property type="evidence" value="ECO:0007669"/>
    <property type="project" value="UniProtKB-KW"/>
</dbReference>
<dbReference type="InterPro" id="IPR050808">
    <property type="entry name" value="Phage_Integrase"/>
</dbReference>
<dbReference type="AlphaFoldDB" id="K1SV29"/>
<evidence type="ECO:0000256" key="4">
    <source>
        <dbReference type="ARBA" id="ARBA00023172"/>
    </source>
</evidence>
<dbReference type="SUPFAM" id="SSF56349">
    <property type="entry name" value="DNA breaking-rejoining enzymes"/>
    <property type="match status" value="1"/>
</dbReference>
<dbReference type="Gene3D" id="1.10.443.10">
    <property type="entry name" value="Intergrase catalytic core"/>
    <property type="match status" value="1"/>
</dbReference>
<gene>
    <name evidence="8" type="ORF">OBE_08439</name>
</gene>
<dbReference type="PANTHER" id="PTHR30629:SF2">
    <property type="entry name" value="PROPHAGE INTEGRASE INTS-RELATED"/>
    <property type="match status" value="1"/>
</dbReference>
<keyword evidence="2" id="KW-0229">DNA integration</keyword>
<dbReference type="PANTHER" id="PTHR30629">
    <property type="entry name" value="PROPHAGE INTEGRASE"/>
    <property type="match status" value="1"/>
</dbReference>